<evidence type="ECO:0000313" key="6">
    <source>
        <dbReference type="Proteomes" id="UP001591681"/>
    </source>
</evidence>
<sequence length="148" mass="15756">MAVPPPMSSADSALPGPSPLSSQVHAAAVNGDKSTLQKLITADPALRDSVDGFGRTPLMYCVLADRLDCAEALLKAGASVNQRDASHRTALHLAAQKHSVLFLKPLFWISLIPALSWVLRLLRGGARRPRALSQDVLDKGVSIRESGL</sequence>
<feature type="repeat" description="ANK" evidence="3">
    <location>
        <begin position="53"/>
        <end position="85"/>
    </location>
</feature>
<accession>A0ABD1J9R4</accession>
<dbReference type="AlphaFoldDB" id="A0ABD1J9R4"/>
<comment type="caution">
    <text evidence="5">The sequence shown here is derived from an EMBL/GenBank/DDBJ whole genome shotgun (WGS) entry which is preliminary data.</text>
</comment>
<dbReference type="PANTHER" id="PTHR24124:SF14">
    <property type="entry name" value="CHROMOSOME UNDETERMINED SCAFFOLD_25, WHOLE GENOME SHOTGUN SEQUENCE"/>
    <property type="match status" value="1"/>
</dbReference>
<dbReference type="PANTHER" id="PTHR24124">
    <property type="entry name" value="ANKYRIN REPEAT FAMILY A"/>
    <property type="match status" value="1"/>
</dbReference>
<dbReference type="PROSITE" id="PS50297">
    <property type="entry name" value="ANK_REP_REGION"/>
    <property type="match status" value="1"/>
</dbReference>
<organism evidence="5 6">
    <name type="scientific">Coilia grayii</name>
    <name type="common">Gray's grenadier anchovy</name>
    <dbReference type="NCBI Taxonomy" id="363190"/>
    <lineage>
        <taxon>Eukaryota</taxon>
        <taxon>Metazoa</taxon>
        <taxon>Chordata</taxon>
        <taxon>Craniata</taxon>
        <taxon>Vertebrata</taxon>
        <taxon>Euteleostomi</taxon>
        <taxon>Actinopterygii</taxon>
        <taxon>Neopterygii</taxon>
        <taxon>Teleostei</taxon>
        <taxon>Clupei</taxon>
        <taxon>Clupeiformes</taxon>
        <taxon>Clupeoidei</taxon>
        <taxon>Engraulidae</taxon>
        <taxon>Coilinae</taxon>
        <taxon>Coilia</taxon>
    </lineage>
</organism>
<evidence type="ECO:0000313" key="5">
    <source>
        <dbReference type="EMBL" id="KAL2083921.1"/>
    </source>
</evidence>
<gene>
    <name evidence="5" type="ORF">ACEWY4_019439</name>
</gene>
<dbReference type="Proteomes" id="UP001591681">
    <property type="component" value="Unassembled WGS sequence"/>
</dbReference>
<proteinExistence type="predicted"/>
<dbReference type="EMBL" id="JBHFQA010000017">
    <property type="protein sequence ID" value="KAL2083921.1"/>
    <property type="molecule type" value="Genomic_DNA"/>
</dbReference>
<dbReference type="Gene3D" id="1.25.40.20">
    <property type="entry name" value="Ankyrin repeat-containing domain"/>
    <property type="match status" value="1"/>
</dbReference>
<evidence type="ECO:0000256" key="3">
    <source>
        <dbReference type="PROSITE-ProRule" id="PRU00023"/>
    </source>
</evidence>
<protein>
    <submittedName>
        <fullName evidence="5">Uncharacterized protein</fullName>
    </submittedName>
</protein>
<feature type="region of interest" description="Disordered" evidence="4">
    <location>
        <begin position="1"/>
        <end position="22"/>
    </location>
</feature>
<evidence type="ECO:0000256" key="1">
    <source>
        <dbReference type="ARBA" id="ARBA00022737"/>
    </source>
</evidence>
<dbReference type="SUPFAM" id="SSF48403">
    <property type="entry name" value="Ankyrin repeat"/>
    <property type="match status" value="1"/>
</dbReference>
<keyword evidence="1" id="KW-0677">Repeat</keyword>
<dbReference type="InterPro" id="IPR002110">
    <property type="entry name" value="Ankyrin_rpt"/>
</dbReference>
<reference evidence="5 6" key="1">
    <citation type="submission" date="2024-09" db="EMBL/GenBank/DDBJ databases">
        <title>A chromosome-level genome assembly of Gray's grenadier anchovy, Coilia grayii.</title>
        <authorList>
            <person name="Fu Z."/>
        </authorList>
    </citation>
    <scope>NUCLEOTIDE SEQUENCE [LARGE SCALE GENOMIC DNA]</scope>
    <source>
        <strain evidence="5">G4</strain>
        <tissue evidence="5">Muscle</tissue>
    </source>
</reference>
<name>A0ABD1J9R4_9TELE</name>
<dbReference type="Pfam" id="PF12796">
    <property type="entry name" value="Ank_2"/>
    <property type="match status" value="1"/>
</dbReference>
<dbReference type="InterPro" id="IPR036770">
    <property type="entry name" value="Ankyrin_rpt-contain_sf"/>
</dbReference>
<keyword evidence="2 3" id="KW-0040">ANK repeat</keyword>
<dbReference type="SMART" id="SM00248">
    <property type="entry name" value="ANK"/>
    <property type="match status" value="2"/>
</dbReference>
<evidence type="ECO:0000256" key="4">
    <source>
        <dbReference type="SAM" id="MobiDB-lite"/>
    </source>
</evidence>
<keyword evidence="6" id="KW-1185">Reference proteome</keyword>
<evidence type="ECO:0000256" key="2">
    <source>
        <dbReference type="ARBA" id="ARBA00023043"/>
    </source>
</evidence>
<dbReference type="PROSITE" id="PS50088">
    <property type="entry name" value="ANK_REPEAT"/>
    <property type="match status" value="1"/>
</dbReference>